<dbReference type="RefSeq" id="WP_135959388.1">
    <property type="nucleotide sequence ID" value="NZ_SRYM01000030.1"/>
</dbReference>
<dbReference type="EMBL" id="SRYM01000030">
    <property type="protein sequence ID" value="TGY56997.1"/>
    <property type="molecule type" value="Genomic_DNA"/>
</dbReference>
<gene>
    <name evidence="2" type="ORF">E5342_11220</name>
</gene>
<evidence type="ECO:0000313" key="3">
    <source>
        <dbReference type="Proteomes" id="UP000310032"/>
    </source>
</evidence>
<accession>A0A4S2EMH3</accession>
<feature type="chain" id="PRO_5020593494" evidence="1">
    <location>
        <begin position="24"/>
        <end position="132"/>
    </location>
</feature>
<protein>
    <submittedName>
        <fullName evidence="2">Uncharacterized protein</fullName>
    </submittedName>
</protein>
<comment type="caution">
    <text evidence="2">The sequence shown here is derived from an EMBL/GenBank/DDBJ whole genome shotgun (WGS) entry which is preliminary data.</text>
</comment>
<dbReference type="Proteomes" id="UP000310032">
    <property type="component" value="Unassembled WGS sequence"/>
</dbReference>
<reference evidence="2 3" key="1">
    <citation type="submission" date="2019-04" db="EMBL/GenBank/DDBJ databases">
        <title>Microbes associate with the intestines of laboratory mice.</title>
        <authorList>
            <person name="Navarre W."/>
            <person name="Wong E."/>
            <person name="Huang K."/>
            <person name="Tropini C."/>
            <person name="Ng K."/>
            <person name="Yu B."/>
        </authorList>
    </citation>
    <scope>NUCLEOTIDE SEQUENCE [LARGE SCALE GENOMIC DNA]</scope>
    <source>
        <strain evidence="2 3">NM39_I3</strain>
    </source>
</reference>
<proteinExistence type="predicted"/>
<dbReference type="AlphaFoldDB" id="A0A4S2EMH3"/>
<keyword evidence="1" id="KW-0732">Signal</keyword>
<evidence type="ECO:0000256" key="1">
    <source>
        <dbReference type="SAM" id="SignalP"/>
    </source>
</evidence>
<feature type="signal peptide" evidence="1">
    <location>
        <begin position="1"/>
        <end position="23"/>
    </location>
</feature>
<evidence type="ECO:0000313" key="2">
    <source>
        <dbReference type="EMBL" id="TGY56997.1"/>
    </source>
</evidence>
<sequence>MNTKHLKLSVLLAVCLISSCTNEDMGIQSVNDQKPKNTNILNIDEAKNLLEDFVADAFTKSKSSFEIKEHKTKTLYIDNTEALPVSVKDTIPVYEFTTEMDGQKGYSIVVGDKRIEKVHICTHRFFIGYIVH</sequence>
<dbReference type="PROSITE" id="PS51257">
    <property type="entry name" value="PROKAR_LIPOPROTEIN"/>
    <property type="match status" value="1"/>
</dbReference>
<name>A0A4S2EMH3_PARDI</name>
<organism evidence="2 3">
    <name type="scientific">Parabacteroides distasonis</name>
    <dbReference type="NCBI Taxonomy" id="823"/>
    <lineage>
        <taxon>Bacteria</taxon>
        <taxon>Pseudomonadati</taxon>
        <taxon>Bacteroidota</taxon>
        <taxon>Bacteroidia</taxon>
        <taxon>Bacteroidales</taxon>
        <taxon>Tannerellaceae</taxon>
        <taxon>Parabacteroides</taxon>
    </lineage>
</organism>